<evidence type="ECO:0000313" key="1">
    <source>
        <dbReference type="EMBL" id="QHT03299.1"/>
    </source>
</evidence>
<proteinExistence type="predicted"/>
<dbReference type="AlphaFoldDB" id="A0A6C0CI02"/>
<dbReference type="EMBL" id="MN739409">
    <property type="protein sequence ID" value="QHT03299.1"/>
    <property type="molecule type" value="Genomic_DNA"/>
</dbReference>
<protein>
    <submittedName>
        <fullName evidence="1">Uncharacterized protein</fullName>
    </submittedName>
</protein>
<accession>A0A6C0CI02</accession>
<organism evidence="1">
    <name type="scientific">viral metagenome</name>
    <dbReference type="NCBI Taxonomy" id="1070528"/>
    <lineage>
        <taxon>unclassified sequences</taxon>
        <taxon>metagenomes</taxon>
        <taxon>organismal metagenomes</taxon>
    </lineage>
</organism>
<name>A0A6C0CI02_9ZZZZ</name>
<sequence length="130" mass="15197">MNDLKNCIKQYREIDDEIRDLNKQVYEKRDARKVVELEIADIIRDPQFNSIKKIKLEEDGSTISFKRPNEWVKPWSLSQKELKELATQYFSVAGQLNAEGLVKFIVDTRKQSLVSTEFSFARTVPGEQDE</sequence>
<reference evidence="1" key="1">
    <citation type="journal article" date="2020" name="Nature">
        <title>Giant virus diversity and host interactions through global metagenomics.</title>
        <authorList>
            <person name="Schulz F."/>
            <person name="Roux S."/>
            <person name="Paez-Espino D."/>
            <person name="Jungbluth S."/>
            <person name="Walsh D.A."/>
            <person name="Denef V.J."/>
            <person name="McMahon K.D."/>
            <person name="Konstantinidis K.T."/>
            <person name="Eloe-Fadrosh E.A."/>
            <person name="Kyrpides N.C."/>
            <person name="Woyke T."/>
        </authorList>
    </citation>
    <scope>NUCLEOTIDE SEQUENCE</scope>
    <source>
        <strain evidence="1">GVMAG-M-3300020728-1</strain>
    </source>
</reference>